<protein>
    <submittedName>
        <fullName evidence="2">Uncharacterized protein</fullName>
    </submittedName>
</protein>
<dbReference type="EMBL" id="BAVR01000035">
    <property type="protein sequence ID" value="GAE89321.1"/>
    <property type="molecule type" value="Genomic_DNA"/>
</dbReference>
<gene>
    <name evidence="2" type="ORF">JCM21531_2834</name>
</gene>
<evidence type="ECO:0000313" key="3">
    <source>
        <dbReference type="Proteomes" id="UP000019109"/>
    </source>
</evidence>
<comment type="caution">
    <text evidence="2">The sequence shown here is derived from an EMBL/GenBank/DDBJ whole genome shotgun (WGS) entry which is preliminary data.</text>
</comment>
<dbReference type="STRING" id="1294263.JCM21531_2834"/>
<dbReference type="Proteomes" id="UP000019109">
    <property type="component" value="Unassembled WGS sequence"/>
</dbReference>
<proteinExistence type="predicted"/>
<evidence type="ECO:0000313" key="2">
    <source>
        <dbReference type="EMBL" id="GAE89321.1"/>
    </source>
</evidence>
<organism evidence="2 3">
    <name type="scientific">Acetivibrio straminisolvens JCM 21531</name>
    <dbReference type="NCBI Taxonomy" id="1294263"/>
    <lineage>
        <taxon>Bacteria</taxon>
        <taxon>Bacillati</taxon>
        <taxon>Bacillota</taxon>
        <taxon>Clostridia</taxon>
        <taxon>Eubacteriales</taxon>
        <taxon>Oscillospiraceae</taxon>
        <taxon>Acetivibrio</taxon>
    </lineage>
</organism>
<sequence>MYQRNDFEGTSLDCLKDFRQRMNNLAPFIHLARKLTGFQKYGEVDMISVGFSVLLFILENMLIGREECSIDNIADFLQLLLKRSYDINMTQEESREMAFYIRDSIAGSGGEVVDFKFRNLETNKDESISIKLIDTSYYEIKKSARYKLTDQGMELLFKTREIYTEFRINITQLYLKQQIEKGIFSGALQTVNELNLQVRQLREKLESLLLNIRQNVLGIDFEDLKQLFSRIKEQFEIERREFGNIKRILKEHRENIEKINYFELEEDELRKLEQIKVLSEKLNITTAEHDRLFSEKLDIVGEYLKTIEISFARESANLLTLKKVSLMYLFQKI</sequence>
<name>W4V806_9FIRM</name>
<reference evidence="2" key="1">
    <citation type="journal article" date="2014" name="Genome Announc.">
        <title>Draft Genome Sequence of Clostridium straminisolvens Strain JCM 21531T, Isolated from a Cellulose-Degrading Bacterial Community.</title>
        <authorList>
            <person name="Yuki M."/>
            <person name="Oshima K."/>
            <person name="Suda W."/>
            <person name="Sakamoto M."/>
            <person name="Kitamura K."/>
            <person name="Iida T."/>
            <person name="Hattori M."/>
            <person name="Ohkuma M."/>
        </authorList>
    </citation>
    <scope>NUCLEOTIDE SEQUENCE [LARGE SCALE GENOMIC DNA]</scope>
    <source>
        <strain evidence="2">JCM 21531</strain>
    </source>
</reference>
<keyword evidence="3" id="KW-1185">Reference proteome</keyword>
<accession>W4V806</accession>
<dbReference type="AlphaFoldDB" id="W4V806"/>
<feature type="coiled-coil region" evidence="1">
    <location>
        <begin position="184"/>
        <end position="211"/>
    </location>
</feature>
<dbReference type="RefSeq" id="WP_243467527.1">
    <property type="nucleotide sequence ID" value="NZ_BAVR01000035.1"/>
</dbReference>
<evidence type="ECO:0000256" key="1">
    <source>
        <dbReference type="SAM" id="Coils"/>
    </source>
</evidence>
<keyword evidence="1" id="KW-0175">Coiled coil</keyword>